<feature type="chain" id="PRO_5021001119" description="Outer membrane protein beta-barrel family protein" evidence="1">
    <location>
        <begin position="20"/>
        <end position="1140"/>
    </location>
</feature>
<feature type="signal peptide" evidence="1">
    <location>
        <begin position="1"/>
        <end position="19"/>
    </location>
</feature>
<sequence>MLKKWILILVLFCVSGLYAQEIETPYKSKKIRVTQDTIAIDNVSINKAFFKVLDKAGNEIDTTYYAVDFQKGKLHFRNNFQSSDTLTVRYLKFPEYLTKKYTIYDPSRVVSNGNGQQLYTIKREPVNNFKPFDGLNTSGSITRGITIGNNQNTVLNSNLDLQITGKISDKVSLRASIQDSNIPLQEGGYSQKLDEFDQIFIELFSDKWNVRAGDLFLENRQSRFLNFNKKVQGLSTHFTFGDTGSKTDIFAAGALVRGQYTRSTFVGQEGNQGPYKLKGPNGELYVLVISGSERVYVNGILLKRGESNDYIIDYNAGEIRFTSLFPITSEMRINIEYQYTDRNYTRYVAYGGVTHERDTWSVGGFLYSESDIKSQPLQQNLSAEQIQILSEAGNDPSKMNAPSAYPDSYSENKILYKKVIVNGVTTYVYSNNPQDELYNVRFTLVGNNQGNYILANNQAVGRIYEYIAPLNGIPQGNYEPIVRLVAPTSIQIATFLGKFNPSEKTLVDFEIGLSNNDKNLFSNIDDQDNQGLAGRFNVKQRLWSKRWEIDGFANYQFVQQKFKTIERLFSIEFDRDWNLTNPLGDQSLLVSGLNFRLPQTTHSRNNGFARYQLEKLDFSESFSGTRHVIEGQFQLDKWTFRNNSSFLNSSSTYSTSKFIRSNTQAKYHIGKNWVGGSVRMENNEEKIKETNQFTALSQRFKEFGAFMGRGDSTKVYMEFGYLQRTNDSLQNGLLTKVNTSRSYYLKSRLLQTEKSDLSVFVNYRNLKYEDPARGSEPSLNSRLLYNDRYFNQLIQVTTAYETTSGRIAQQEFTYLQVEPGQGIYMWNDYNGNGIQELEEFEIAQFPDQAKYVRVFLPNQIFIKTHQNKFSQSVTLNPNQWQNETGFRKLLSYFYNQTSFIIDRKIIRKSDNFDLNPFFGKDDDLLGLNSSFRNSLFYNRGKQDHSVTYTFLTNRSKNLLSVGSQENTNSSHQIQYAHLVQKIWLFGFNGKTIQSNTYSENYASRNFELKGYQLAPKVSYLFSKNASWDVFYEYQLKENKISDFETLNQQRIGTSFSYASDKRFTINGELSYYQNKFTGNELSPVAYQMLEGLQAGENLTWRLLLQKNLTQYLDVNLNYQGRKSETSQTIHTGNIQLRAYF</sequence>
<evidence type="ECO:0000313" key="2">
    <source>
        <dbReference type="EMBL" id="THF48876.1"/>
    </source>
</evidence>
<gene>
    <name evidence="2" type="ORF">E6C50_13460</name>
</gene>
<dbReference type="Proteomes" id="UP000307507">
    <property type="component" value="Unassembled WGS sequence"/>
</dbReference>
<name>A0A4S3ZT61_9FLAO</name>
<dbReference type="RefSeq" id="WP_136403868.1">
    <property type="nucleotide sequence ID" value="NZ_SSNZ01000007.1"/>
</dbReference>
<proteinExistence type="predicted"/>
<dbReference type="OrthoDB" id="9815802at2"/>
<evidence type="ECO:0008006" key="4">
    <source>
        <dbReference type="Google" id="ProtNLM"/>
    </source>
</evidence>
<protein>
    <recommendedName>
        <fullName evidence="4">Outer membrane protein beta-barrel family protein</fullName>
    </recommendedName>
</protein>
<comment type="caution">
    <text evidence="2">The sequence shown here is derived from an EMBL/GenBank/DDBJ whole genome shotgun (WGS) entry which is preliminary data.</text>
</comment>
<accession>A0A4S3ZT61</accession>
<evidence type="ECO:0000256" key="1">
    <source>
        <dbReference type="SAM" id="SignalP"/>
    </source>
</evidence>
<dbReference type="EMBL" id="SSNZ01000007">
    <property type="protein sequence ID" value="THF48876.1"/>
    <property type="molecule type" value="Genomic_DNA"/>
</dbReference>
<evidence type="ECO:0000313" key="3">
    <source>
        <dbReference type="Proteomes" id="UP000307507"/>
    </source>
</evidence>
<dbReference type="AlphaFoldDB" id="A0A4S3ZT61"/>
<organism evidence="2 3">
    <name type="scientific">Flavobacterium supellecticarium</name>
    <dbReference type="NCBI Taxonomy" id="2565924"/>
    <lineage>
        <taxon>Bacteria</taxon>
        <taxon>Pseudomonadati</taxon>
        <taxon>Bacteroidota</taxon>
        <taxon>Flavobacteriia</taxon>
        <taxon>Flavobacteriales</taxon>
        <taxon>Flavobacteriaceae</taxon>
        <taxon>Flavobacterium</taxon>
    </lineage>
</organism>
<reference evidence="2 3" key="1">
    <citation type="submission" date="2019-04" db="EMBL/GenBank/DDBJ databases">
        <title>Flavobacterium sp. nov. isolated from construction timber.</title>
        <authorList>
            <person name="Lin S.-Y."/>
            <person name="Chang C.-T."/>
            <person name="Young C.-C."/>
        </authorList>
    </citation>
    <scope>NUCLEOTIDE SEQUENCE [LARGE SCALE GENOMIC DNA]</scope>
    <source>
        <strain evidence="2 3">CC-CTC003</strain>
    </source>
</reference>
<keyword evidence="1" id="KW-0732">Signal</keyword>
<keyword evidence="3" id="KW-1185">Reference proteome</keyword>